<proteinExistence type="predicted"/>
<evidence type="ECO:0000313" key="1">
    <source>
        <dbReference type="EMBL" id="QHT23549.1"/>
    </source>
</evidence>
<sequence>MYVIYIYKLFHKYTNNSISISINISIMSIVAFKKKSVILYGSNVSGKPPGGFWLNRGPFGKESTIGAGGNSGFSLVGGNRNVGYVGQSMAMSRNGTPFHGVNAFGSGGCCNKYYNRDHVYNVNRVIVLGDQSKYIKPSNVSPYWATHTKYRWINSGQYPNYWVQPNYTGNQTDTSSQGTYIQNVSNANTCNIDINNSDTYVRHVVNHGPTDCYTTTARFKFNGMVGNAPYTKTIKQPINSSQYTTYMQRRCAVPKGKNKPFPFAVNGGCNTTNDTYVEPPAWYTSDKNDSVVVG</sequence>
<accession>A0A6C0E5J5</accession>
<dbReference type="AlphaFoldDB" id="A0A6C0E5J5"/>
<reference evidence="1" key="1">
    <citation type="journal article" date="2020" name="Nature">
        <title>Giant virus diversity and host interactions through global metagenomics.</title>
        <authorList>
            <person name="Schulz F."/>
            <person name="Roux S."/>
            <person name="Paez-Espino D."/>
            <person name="Jungbluth S."/>
            <person name="Walsh D.A."/>
            <person name="Denef V.J."/>
            <person name="McMahon K.D."/>
            <person name="Konstantinidis K.T."/>
            <person name="Eloe-Fadrosh E.A."/>
            <person name="Kyrpides N.C."/>
            <person name="Woyke T."/>
        </authorList>
    </citation>
    <scope>NUCLEOTIDE SEQUENCE</scope>
    <source>
        <strain evidence="1">GVMAG-M-3300023179-116</strain>
    </source>
</reference>
<organism evidence="1">
    <name type="scientific">viral metagenome</name>
    <dbReference type="NCBI Taxonomy" id="1070528"/>
    <lineage>
        <taxon>unclassified sequences</taxon>
        <taxon>metagenomes</taxon>
        <taxon>organismal metagenomes</taxon>
    </lineage>
</organism>
<name>A0A6C0E5J5_9ZZZZ</name>
<dbReference type="EMBL" id="MN739732">
    <property type="protein sequence ID" value="QHT23549.1"/>
    <property type="molecule type" value="Genomic_DNA"/>
</dbReference>
<protein>
    <submittedName>
        <fullName evidence="1">Uncharacterized protein</fullName>
    </submittedName>
</protein>